<gene>
    <name evidence="3" type="ORF">DAT561_0158</name>
</gene>
<dbReference type="PANTHER" id="PTHR43639:SF1">
    <property type="entry name" value="SHORT-CHAIN DEHYDROGENASE_REDUCTASE FAMILY PROTEIN"/>
    <property type="match status" value="1"/>
</dbReference>
<dbReference type="Gene3D" id="3.40.50.720">
    <property type="entry name" value="NAD(P)-binding Rossmann-like Domain"/>
    <property type="match status" value="1"/>
</dbReference>
<dbReference type="Proteomes" id="UP000269226">
    <property type="component" value="Chromosome"/>
</dbReference>
<dbReference type="OMA" id="MTLYPSQ"/>
<dbReference type="InterPro" id="IPR002347">
    <property type="entry name" value="SDR_fam"/>
</dbReference>
<evidence type="ECO:0000313" key="4">
    <source>
        <dbReference type="Proteomes" id="UP000269226"/>
    </source>
</evidence>
<keyword evidence="2 3" id="KW-0560">Oxidoreductase</keyword>
<reference evidence="3 4" key="1">
    <citation type="submission" date="2018-01" db="EMBL/GenBank/DDBJ databases">
        <title>Whole genome sequence of Melissococcus plutonius DAT561.</title>
        <authorList>
            <person name="Okumura K."/>
            <person name="Takamatsu D."/>
            <person name="Okura M."/>
        </authorList>
    </citation>
    <scope>NUCLEOTIDE SEQUENCE [LARGE SCALE GENOMIC DNA]</scope>
    <source>
        <strain evidence="3 4">DAT561</strain>
    </source>
</reference>
<dbReference type="EMBL" id="AP018492">
    <property type="protein sequence ID" value="BBC60326.1"/>
    <property type="molecule type" value="Genomic_DNA"/>
</dbReference>
<proteinExistence type="inferred from homology"/>
<dbReference type="RefSeq" id="WP_013773108.1">
    <property type="nucleotide sequence ID" value="NZ_AP018492.1"/>
</dbReference>
<dbReference type="PRINTS" id="PR00081">
    <property type="entry name" value="GDHRDH"/>
</dbReference>
<dbReference type="InterPro" id="IPR020904">
    <property type="entry name" value="Sc_DH/Rdtase_CS"/>
</dbReference>
<dbReference type="InterPro" id="IPR036291">
    <property type="entry name" value="NAD(P)-bd_dom_sf"/>
</dbReference>
<dbReference type="AlphaFoldDB" id="A0A2Z5Y0L7"/>
<name>A0A2Z5Y0L7_9ENTE</name>
<dbReference type="GO" id="GO:0047936">
    <property type="term" value="F:glucose 1-dehydrogenase [NAD(P)+] activity"/>
    <property type="evidence" value="ECO:0007669"/>
    <property type="project" value="UniProtKB-EC"/>
</dbReference>
<dbReference type="PRINTS" id="PR00080">
    <property type="entry name" value="SDRFAMILY"/>
</dbReference>
<dbReference type="SUPFAM" id="SSF51735">
    <property type="entry name" value="NAD(P)-binding Rossmann-fold domains"/>
    <property type="match status" value="1"/>
</dbReference>
<evidence type="ECO:0000256" key="2">
    <source>
        <dbReference type="ARBA" id="ARBA00023002"/>
    </source>
</evidence>
<organism evidence="3 4">
    <name type="scientific">Melissococcus plutonius</name>
    <dbReference type="NCBI Taxonomy" id="33970"/>
    <lineage>
        <taxon>Bacteria</taxon>
        <taxon>Bacillati</taxon>
        <taxon>Bacillota</taxon>
        <taxon>Bacilli</taxon>
        <taxon>Lactobacillales</taxon>
        <taxon>Enterococcaceae</taxon>
        <taxon>Melissococcus</taxon>
    </lineage>
</organism>
<dbReference type="NCBIfam" id="NF005559">
    <property type="entry name" value="PRK07231.1"/>
    <property type="match status" value="1"/>
</dbReference>
<comment type="similarity">
    <text evidence="1">Belongs to the short-chain dehydrogenases/reductases (SDR) family.</text>
</comment>
<dbReference type="PANTHER" id="PTHR43639">
    <property type="entry name" value="OXIDOREDUCTASE, SHORT-CHAIN DEHYDROGENASE/REDUCTASE FAMILY (AFU_ORTHOLOGUE AFUA_5G02870)"/>
    <property type="match status" value="1"/>
</dbReference>
<dbReference type="EC" id="1.1.1.47" evidence="3"/>
<dbReference type="FunFam" id="3.40.50.720:FF:000084">
    <property type="entry name" value="Short-chain dehydrogenase reductase"/>
    <property type="match status" value="1"/>
</dbReference>
<dbReference type="GO" id="GO:0008206">
    <property type="term" value="P:bile acid metabolic process"/>
    <property type="evidence" value="ECO:0007669"/>
    <property type="project" value="UniProtKB-ARBA"/>
</dbReference>
<dbReference type="PROSITE" id="PS00061">
    <property type="entry name" value="ADH_SHORT"/>
    <property type="match status" value="1"/>
</dbReference>
<dbReference type="Pfam" id="PF13561">
    <property type="entry name" value="adh_short_C2"/>
    <property type="match status" value="1"/>
</dbReference>
<evidence type="ECO:0000256" key="1">
    <source>
        <dbReference type="ARBA" id="ARBA00006484"/>
    </source>
</evidence>
<accession>A0A2Z5Y0L7</accession>
<dbReference type="GeneID" id="57042725"/>
<protein>
    <submittedName>
        <fullName evidence="3">Glucose 1-dehydrogenase</fullName>
        <ecNumber evidence="3">1.1.1.47</ecNumber>
    </submittedName>
</protein>
<evidence type="ECO:0000313" key="3">
    <source>
        <dbReference type="EMBL" id="BBC60326.1"/>
    </source>
</evidence>
<sequence length="261" mass="28549">MYKDLEGKVAVITGSSKGIGQSIAKRLVQEKMAVVLNYHSDEIDTEETVKEIIAHGGKAVGVKADVSTEAGVQLLLDTAQESFHRMDVWINNAGMEKQQATHQVSLEEWEKVIKLNLNGTFLGTKMALNFFLKNKIQGNILNISSVHEKIPWPTFASYTASKGGIKLFTQTTAMEYANRGIRINGIAPGAIKTAMNKNKLDNSNERETLLDMIPLKKIGDPEDIAAASSWLISDEAKYVTGITLFVDGGMSLYPAFQNGKG</sequence>